<accession>A0ABD5TB33</accession>
<dbReference type="SUPFAM" id="SSF56784">
    <property type="entry name" value="HAD-like"/>
    <property type="match status" value="1"/>
</dbReference>
<dbReference type="InterPro" id="IPR023214">
    <property type="entry name" value="HAD_sf"/>
</dbReference>
<dbReference type="Gene3D" id="3.40.50.1000">
    <property type="entry name" value="HAD superfamily/HAD-like"/>
    <property type="match status" value="2"/>
</dbReference>
<protein>
    <submittedName>
        <fullName evidence="2">HAD-IIA family hydrolase</fullName>
    </submittedName>
</protein>
<dbReference type="GO" id="GO:0016787">
    <property type="term" value="F:hydrolase activity"/>
    <property type="evidence" value="ECO:0007669"/>
    <property type="project" value="UniProtKB-KW"/>
</dbReference>
<dbReference type="GeneID" id="81208834"/>
<dbReference type="PIRSF" id="PIRSF000915">
    <property type="entry name" value="PGP-type_phosphatase"/>
    <property type="match status" value="1"/>
</dbReference>
<dbReference type="Proteomes" id="UP001596443">
    <property type="component" value="Unassembled WGS sequence"/>
</dbReference>
<evidence type="ECO:0000313" key="3">
    <source>
        <dbReference type="Proteomes" id="UP001596443"/>
    </source>
</evidence>
<dbReference type="Pfam" id="PF13242">
    <property type="entry name" value="Hydrolase_like"/>
    <property type="match status" value="1"/>
</dbReference>
<dbReference type="InterPro" id="IPR006357">
    <property type="entry name" value="HAD-SF_hydro_IIA"/>
</dbReference>
<evidence type="ECO:0000313" key="2">
    <source>
        <dbReference type="EMBL" id="MFC6785776.1"/>
    </source>
</evidence>
<dbReference type="EMBL" id="JBHSWX010000012">
    <property type="protein sequence ID" value="MFC6785776.1"/>
    <property type="molecule type" value="Genomic_DNA"/>
</dbReference>
<dbReference type="PANTHER" id="PTHR19288:SF46">
    <property type="entry name" value="HALOACID DEHALOGENASE-LIKE HYDROLASE DOMAIN-CONTAINING PROTEIN 2"/>
    <property type="match status" value="1"/>
</dbReference>
<gene>
    <name evidence="2" type="ORF">ACFQFD_07260</name>
</gene>
<dbReference type="AlphaFoldDB" id="A0ABD5TB33"/>
<dbReference type="PANTHER" id="PTHR19288">
    <property type="entry name" value="4-NITROPHENYLPHOSPHATASE-RELATED"/>
    <property type="match status" value="1"/>
</dbReference>
<sequence>MRRGVVLDVDGTVVRGRDALPGAPEAVNQLRAAGVDVCFCSNNPTKAPSAYVDRLAAAGIDADAGEVVTAADSTVAYLREHHSDDALYVLGERGLIEQLEAAGLAVASDRTDADAGVVSIDRSFDYDDLAQALAVLDDGTPYVGTDPDRVIPGPDSFVPGSGAVLNAVCGVLDHDPEAVLGKPSATACDLVLDALGHAPEDCLVVGDRLDTDIALGADAGMTTALVLTGVTDRDEVTDSPYAPDYVLESLDDLPDVVGADAVTDPGRDAGAGGERSR</sequence>
<name>A0ABD5TB33_9EURY</name>
<comment type="caution">
    <text evidence="2">The sequence shown here is derived from an EMBL/GenBank/DDBJ whole genome shotgun (WGS) entry which is preliminary data.</text>
</comment>
<dbReference type="InterPro" id="IPR036412">
    <property type="entry name" value="HAD-like_sf"/>
</dbReference>
<keyword evidence="2" id="KW-0378">Hydrolase</keyword>
<dbReference type="NCBIfam" id="TIGR01460">
    <property type="entry name" value="HAD-SF-IIA"/>
    <property type="match status" value="1"/>
</dbReference>
<dbReference type="Pfam" id="PF13344">
    <property type="entry name" value="Hydrolase_6"/>
    <property type="match status" value="1"/>
</dbReference>
<keyword evidence="3" id="KW-1185">Reference proteome</keyword>
<evidence type="ECO:0000256" key="1">
    <source>
        <dbReference type="SAM" id="MobiDB-lite"/>
    </source>
</evidence>
<proteinExistence type="predicted"/>
<reference evidence="2 3" key="1">
    <citation type="journal article" date="2019" name="Int. J. Syst. Evol. Microbiol.">
        <title>The Global Catalogue of Microorganisms (GCM) 10K type strain sequencing project: providing services to taxonomists for standard genome sequencing and annotation.</title>
        <authorList>
            <consortium name="The Broad Institute Genomics Platform"/>
            <consortium name="The Broad Institute Genome Sequencing Center for Infectious Disease"/>
            <person name="Wu L."/>
            <person name="Ma J."/>
        </authorList>
    </citation>
    <scope>NUCLEOTIDE SEQUENCE [LARGE SCALE GENOMIC DNA]</scope>
    <source>
        <strain evidence="2 3">SYNS20</strain>
    </source>
</reference>
<organism evidence="2 3">
    <name type="scientific">Halobaculum halobium</name>
    <dbReference type="NCBI Taxonomy" id="3032281"/>
    <lineage>
        <taxon>Archaea</taxon>
        <taxon>Methanobacteriati</taxon>
        <taxon>Methanobacteriota</taxon>
        <taxon>Stenosarchaea group</taxon>
        <taxon>Halobacteria</taxon>
        <taxon>Halobacteriales</taxon>
        <taxon>Haloferacaceae</taxon>
        <taxon>Halobaculum</taxon>
    </lineage>
</organism>
<dbReference type="RefSeq" id="WP_284062604.1">
    <property type="nucleotide sequence ID" value="NZ_CP126158.1"/>
</dbReference>
<feature type="region of interest" description="Disordered" evidence="1">
    <location>
        <begin position="256"/>
        <end position="277"/>
    </location>
</feature>